<dbReference type="EMBL" id="CP163440">
    <property type="protein sequence ID" value="XDQ63317.1"/>
    <property type="molecule type" value="Genomic_DNA"/>
</dbReference>
<dbReference type="RefSeq" id="WP_369260156.1">
    <property type="nucleotide sequence ID" value="NZ_CP163440.1"/>
</dbReference>
<reference evidence="1" key="1">
    <citation type="submission" date="2024-07" db="EMBL/GenBank/DDBJ databases">
        <authorList>
            <person name="Yu S.T."/>
        </authorList>
    </citation>
    <scope>NUCLEOTIDE SEQUENCE</scope>
    <source>
        <strain evidence="1">R35</strain>
    </source>
</reference>
<sequence length="95" mass="10392">MLRATDAALQAFEGEVRALREPSDEAVFGTVEGVVLALNAIDGDGQHDGAGFCTEEREQLCEYIDLTLSEHGVDVAALATRRGIDRSEITDRWRD</sequence>
<gene>
    <name evidence="1" type="ORF">AB5J50_22215</name>
</gene>
<dbReference type="AlphaFoldDB" id="A0AB39S6U7"/>
<proteinExistence type="predicted"/>
<organism evidence="1">
    <name type="scientific">Streptomyces sp. R35</name>
    <dbReference type="NCBI Taxonomy" id="3238630"/>
    <lineage>
        <taxon>Bacteria</taxon>
        <taxon>Bacillati</taxon>
        <taxon>Actinomycetota</taxon>
        <taxon>Actinomycetes</taxon>
        <taxon>Kitasatosporales</taxon>
        <taxon>Streptomycetaceae</taxon>
        <taxon>Streptomyces</taxon>
    </lineage>
</organism>
<accession>A0AB39S6U7</accession>
<evidence type="ECO:0000313" key="1">
    <source>
        <dbReference type="EMBL" id="XDQ63317.1"/>
    </source>
</evidence>
<name>A0AB39S6U7_9ACTN</name>
<protein>
    <submittedName>
        <fullName evidence="1">Uncharacterized protein</fullName>
    </submittedName>
</protein>